<keyword evidence="2" id="KW-1003">Cell membrane</keyword>
<evidence type="ECO:0000256" key="2">
    <source>
        <dbReference type="ARBA" id="ARBA00022475"/>
    </source>
</evidence>
<evidence type="ECO:0000256" key="5">
    <source>
        <dbReference type="ARBA" id="ARBA00023136"/>
    </source>
</evidence>
<evidence type="ECO:0000313" key="9">
    <source>
        <dbReference type="Proteomes" id="UP000305282"/>
    </source>
</evidence>
<evidence type="ECO:0000256" key="1">
    <source>
        <dbReference type="ARBA" id="ARBA00004651"/>
    </source>
</evidence>
<evidence type="ECO:0000256" key="7">
    <source>
        <dbReference type="SAM" id="Phobius"/>
    </source>
</evidence>
<feature type="transmembrane region" description="Helical" evidence="7">
    <location>
        <begin position="555"/>
        <end position="578"/>
    </location>
</feature>
<feature type="transmembrane region" description="Helical" evidence="7">
    <location>
        <begin position="521"/>
        <end position="543"/>
    </location>
</feature>
<comment type="caution">
    <text evidence="8">The sequence shown here is derived from an EMBL/GenBank/DDBJ whole genome shotgun (WGS) entry which is preliminary data.</text>
</comment>
<organism evidence="8 9">
    <name type="scientific">Candidatus Frankia alpina</name>
    <dbReference type="NCBI Taxonomy" id="2699483"/>
    <lineage>
        <taxon>Bacteria</taxon>
        <taxon>Bacillati</taxon>
        <taxon>Actinomycetota</taxon>
        <taxon>Actinomycetes</taxon>
        <taxon>Frankiales</taxon>
        <taxon>Frankiaceae</taxon>
        <taxon>Frankia</taxon>
    </lineage>
</organism>
<feature type="transmembrane region" description="Helical" evidence="7">
    <location>
        <begin position="403"/>
        <end position="426"/>
    </location>
</feature>
<feature type="transmembrane region" description="Helical" evidence="7">
    <location>
        <begin position="318"/>
        <end position="343"/>
    </location>
</feature>
<feature type="transmembrane region" description="Helical" evidence="7">
    <location>
        <begin position="63"/>
        <end position="83"/>
    </location>
</feature>
<dbReference type="InterPro" id="IPR050833">
    <property type="entry name" value="Poly_Biosynth_Transport"/>
</dbReference>
<feature type="transmembrane region" description="Helical" evidence="7">
    <location>
        <begin position="103"/>
        <end position="127"/>
    </location>
</feature>
<comment type="subcellular location">
    <subcellularLocation>
        <location evidence="1">Cell membrane</location>
        <topology evidence="1">Multi-pass membrane protein</topology>
    </subcellularLocation>
</comment>
<dbReference type="EMBL" id="SSXH01000124">
    <property type="protein sequence ID" value="THJ75105.1"/>
    <property type="molecule type" value="Genomic_DNA"/>
</dbReference>
<reference evidence="8 9" key="1">
    <citation type="submission" date="2019-04" db="EMBL/GenBank/DDBJ databases">
        <title>Draft genome sequences for three unisolated Alnus-infective Frankia Sp+ strains, AgTrS, AiOr and AvVan, the first sequenced Frankia strains able to sporulate in-planta.</title>
        <authorList>
            <person name="Bethencourt L."/>
            <person name="Vautrin F."/>
            <person name="Taib N."/>
            <person name="Dubost A."/>
            <person name="Castro-Garcia L."/>
            <person name="Imbaud O."/>
            <person name="Abrouk D."/>
            <person name="Fournier P."/>
            <person name="Briolay J."/>
            <person name="Nguyen A."/>
            <person name="Normand P."/>
            <person name="Fernandez M.P."/>
            <person name="Brochier-Armanet C."/>
            <person name="Herrera-Belaroussi A."/>
        </authorList>
    </citation>
    <scope>NUCLEOTIDE SEQUENCE [LARGE SCALE GENOMIC DNA]</scope>
    <source>
        <strain evidence="8 9">AvVan</strain>
    </source>
</reference>
<keyword evidence="9" id="KW-1185">Reference proteome</keyword>
<evidence type="ECO:0000256" key="4">
    <source>
        <dbReference type="ARBA" id="ARBA00022989"/>
    </source>
</evidence>
<accession>A0A4S5ERN0</accession>
<feature type="region of interest" description="Disordered" evidence="6">
    <location>
        <begin position="1"/>
        <end position="21"/>
    </location>
</feature>
<dbReference type="RefSeq" id="WP_136447531.1">
    <property type="nucleotide sequence ID" value="NZ_SSXH01000124.1"/>
</dbReference>
<sequence>MTSVSTPRTAPVSGGVGPTVAARPSRDRRLVLDAYALTASSVGNALTGLLCYVISARLFPQRVVGQAAGLTSGLVLLSAIASLDLHTALQRFLPAAGASGGRLVRGCYVTVAAASMVAAVPFVILFGTDLFGGHPGRGLLWYPAAVALWSVFALQDVVLLGMGAAMLVPVENLVFGLLRLVLLVCFVGGGAFAVFASWLLPVILLVVVMNIIIWRRVLPRFAAASPPGPPGWDARTVTRFVSGSHIGNLVGVASANLLPLLVVARLGTEGNAVFFIAWTIPYSLRMISFNFGASLLVHGSLEPGQIPSLLRTMLRRQATLLAPVLVILMLFAHPVLAVFGPSYTCAANLLRLLALSLVPMAVMSAYLPIARVKGRWIEAVAISAAGGVAELGVSWFGLVHHGLTGLGLGFLAADGAVALVVLPRLLPFLIPSTRTRRATDPATDPERTVGLRPQAPGQPGRDEAVGERIRAVVDAALLALLVLLVGVVLIAPHSALRPLVASLVPGWAVLTRLAPLDPLTTLGLAVAFSLAAELLVSVVPVFLGAWHVGAWHVGAWYIAVPALVLGLPSAALIGLDLFRHCGSFRPIRSTGKDTA</sequence>
<dbReference type="AlphaFoldDB" id="A0A4S5ERN0"/>
<name>A0A4S5ERN0_9ACTN</name>
<dbReference type="Proteomes" id="UP000305282">
    <property type="component" value="Unassembled WGS sequence"/>
</dbReference>
<dbReference type="PANTHER" id="PTHR30250">
    <property type="entry name" value="PST FAMILY PREDICTED COLANIC ACID TRANSPORTER"/>
    <property type="match status" value="1"/>
</dbReference>
<feature type="transmembrane region" description="Helical" evidence="7">
    <location>
        <begin position="349"/>
        <end position="369"/>
    </location>
</feature>
<keyword evidence="5 7" id="KW-0472">Membrane</keyword>
<protein>
    <recommendedName>
        <fullName evidence="10">Membrane protein involved in the export of O-antigen and teichoic acid</fullName>
    </recommendedName>
</protein>
<evidence type="ECO:0000313" key="8">
    <source>
        <dbReference type="EMBL" id="THJ75105.1"/>
    </source>
</evidence>
<feature type="transmembrane region" description="Helical" evidence="7">
    <location>
        <begin position="471"/>
        <end position="490"/>
    </location>
</feature>
<feature type="transmembrane region" description="Helical" evidence="7">
    <location>
        <begin position="34"/>
        <end position="56"/>
    </location>
</feature>
<gene>
    <name evidence="8" type="ORF">E7Y31_07490</name>
</gene>
<dbReference type="GO" id="GO:0005886">
    <property type="term" value="C:plasma membrane"/>
    <property type="evidence" value="ECO:0007669"/>
    <property type="project" value="UniProtKB-SubCell"/>
</dbReference>
<feature type="region of interest" description="Disordered" evidence="6">
    <location>
        <begin position="436"/>
        <end position="462"/>
    </location>
</feature>
<feature type="transmembrane region" description="Helical" evidence="7">
    <location>
        <begin position="180"/>
        <end position="213"/>
    </location>
</feature>
<evidence type="ECO:0008006" key="10">
    <source>
        <dbReference type="Google" id="ProtNLM"/>
    </source>
</evidence>
<keyword evidence="3 7" id="KW-0812">Transmembrane</keyword>
<dbReference type="OrthoDB" id="3204886at2"/>
<evidence type="ECO:0000256" key="3">
    <source>
        <dbReference type="ARBA" id="ARBA00022692"/>
    </source>
</evidence>
<evidence type="ECO:0000256" key="6">
    <source>
        <dbReference type="SAM" id="MobiDB-lite"/>
    </source>
</evidence>
<keyword evidence="4 7" id="KW-1133">Transmembrane helix</keyword>
<feature type="transmembrane region" description="Helical" evidence="7">
    <location>
        <begin position="139"/>
        <end position="168"/>
    </location>
</feature>
<dbReference type="PANTHER" id="PTHR30250:SF11">
    <property type="entry name" value="O-ANTIGEN TRANSPORTER-RELATED"/>
    <property type="match status" value="1"/>
</dbReference>
<feature type="transmembrane region" description="Helical" evidence="7">
    <location>
        <begin position="376"/>
        <end position="397"/>
    </location>
</feature>
<proteinExistence type="predicted"/>